<evidence type="ECO:0000313" key="10">
    <source>
        <dbReference type="Proteomes" id="UP001334084"/>
    </source>
</evidence>
<dbReference type="InterPro" id="IPR007716">
    <property type="entry name" value="NPL4_Zn-bd_put"/>
</dbReference>
<evidence type="ECO:0000256" key="6">
    <source>
        <dbReference type="ARBA" id="ARBA00022833"/>
    </source>
</evidence>
<keyword evidence="4" id="KW-0479">Metal-binding</keyword>
<proteinExistence type="predicted"/>
<dbReference type="Pfam" id="PF05020">
    <property type="entry name" value="zf-NPL4"/>
    <property type="match status" value="1"/>
</dbReference>
<dbReference type="GO" id="GO:0031625">
    <property type="term" value="F:ubiquitin protein ligase binding"/>
    <property type="evidence" value="ECO:0007669"/>
    <property type="project" value="TreeGrafter"/>
</dbReference>
<dbReference type="InterPro" id="IPR024682">
    <property type="entry name" value="Npl4_Ub-like_dom"/>
</dbReference>
<comment type="subcellular location">
    <subcellularLocation>
        <location evidence="2">Cytoplasm</location>
        <location evidence="2">Perinuclear region</location>
    </subcellularLocation>
    <subcellularLocation>
        <location evidence="1">Nucleus membrane</location>
        <topology evidence="1">Peripheral membrane protein</topology>
        <orientation evidence="1">Cytoplasmic side</orientation>
    </subcellularLocation>
</comment>
<dbReference type="EMBL" id="CP142728">
    <property type="protein sequence ID" value="WUR03096.1"/>
    <property type="molecule type" value="Genomic_DNA"/>
</dbReference>
<dbReference type="GO" id="GO:0008270">
    <property type="term" value="F:zinc ion binding"/>
    <property type="evidence" value="ECO:0007669"/>
    <property type="project" value="UniProtKB-KW"/>
</dbReference>
<keyword evidence="5" id="KW-0863">Zinc-finger</keyword>
<feature type="domain" description="RanBP2-type" evidence="8">
    <location>
        <begin position="470"/>
        <end position="489"/>
    </location>
</feature>
<dbReference type="Pfam" id="PF05021">
    <property type="entry name" value="NPL4"/>
    <property type="match status" value="1"/>
</dbReference>
<dbReference type="InterPro" id="IPR016563">
    <property type="entry name" value="Npl4"/>
</dbReference>
<dbReference type="PANTHER" id="PTHR12710">
    <property type="entry name" value="NUCLEAR PROTEIN LOCALIZATION 4"/>
    <property type="match status" value="1"/>
</dbReference>
<dbReference type="PANTHER" id="PTHR12710:SF0">
    <property type="entry name" value="NUCLEAR PROTEIN LOCALIZATION PROTEIN 4 HOMOLOG"/>
    <property type="match status" value="1"/>
</dbReference>
<dbReference type="Pfam" id="PF11543">
    <property type="entry name" value="UN_NPL4"/>
    <property type="match status" value="1"/>
</dbReference>
<evidence type="ECO:0000313" key="9">
    <source>
        <dbReference type="EMBL" id="WUR03096.1"/>
    </source>
</evidence>
<dbReference type="InterPro" id="IPR036443">
    <property type="entry name" value="Znf_RanBP2_sf"/>
</dbReference>
<evidence type="ECO:0000256" key="4">
    <source>
        <dbReference type="ARBA" id="ARBA00022723"/>
    </source>
</evidence>
<evidence type="ECO:0000256" key="3">
    <source>
        <dbReference type="ARBA" id="ARBA00019709"/>
    </source>
</evidence>
<dbReference type="InterPro" id="IPR007717">
    <property type="entry name" value="NPL4_C"/>
</dbReference>
<dbReference type="AlphaFoldDB" id="A0AAX4JAW9"/>
<dbReference type="KEGG" id="vnx:VNE69_03307"/>
<dbReference type="SMART" id="SM00547">
    <property type="entry name" value="ZnF_RBZ"/>
    <property type="match status" value="1"/>
</dbReference>
<dbReference type="Gene3D" id="3.10.20.90">
    <property type="entry name" value="Phosphatidylinositol 3-kinase Catalytic Subunit, Chain A, domain 1"/>
    <property type="match status" value="1"/>
</dbReference>
<evidence type="ECO:0000256" key="2">
    <source>
        <dbReference type="ARBA" id="ARBA00004556"/>
    </source>
</evidence>
<accession>A0AAX4JAW9</accession>
<dbReference type="GO" id="GO:0048471">
    <property type="term" value="C:perinuclear region of cytoplasm"/>
    <property type="evidence" value="ECO:0007669"/>
    <property type="project" value="UniProtKB-SubCell"/>
</dbReference>
<comment type="function">
    <text evidence="7">Involved in the import of nuclear-targeted proteins into the nucleus and the export of poly(A) RNA out of the nucleus. Has a role in the endoplasmic reticulum-associated degradation (ERAD) pathway.</text>
</comment>
<dbReference type="GO" id="GO:0043130">
    <property type="term" value="F:ubiquitin binding"/>
    <property type="evidence" value="ECO:0007669"/>
    <property type="project" value="TreeGrafter"/>
</dbReference>
<dbReference type="GO" id="GO:0031965">
    <property type="term" value="C:nuclear membrane"/>
    <property type="evidence" value="ECO:0007669"/>
    <property type="project" value="UniProtKB-SubCell"/>
</dbReference>
<evidence type="ECO:0000259" key="8">
    <source>
        <dbReference type="PROSITE" id="PS01358"/>
    </source>
</evidence>
<gene>
    <name evidence="9" type="ORF">VNE69_03307</name>
</gene>
<evidence type="ECO:0000256" key="1">
    <source>
        <dbReference type="ARBA" id="ARBA00004335"/>
    </source>
</evidence>
<dbReference type="GO" id="GO:0006511">
    <property type="term" value="P:ubiquitin-dependent protein catabolic process"/>
    <property type="evidence" value="ECO:0007669"/>
    <property type="project" value="InterPro"/>
</dbReference>
<dbReference type="PROSITE" id="PS01358">
    <property type="entry name" value="ZF_RANBP2_1"/>
    <property type="match status" value="1"/>
</dbReference>
<dbReference type="SUPFAM" id="SSF90209">
    <property type="entry name" value="Ran binding protein zinc finger-like"/>
    <property type="match status" value="1"/>
</dbReference>
<dbReference type="RefSeq" id="XP_065329241.1">
    <property type="nucleotide sequence ID" value="XM_065473169.1"/>
</dbReference>
<reference evidence="9" key="1">
    <citation type="journal article" date="2024" name="BMC Genomics">
        <title>Functional annotation of a divergent genome using sequence and structure-based similarity.</title>
        <authorList>
            <person name="Svedberg D."/>
            <person name="Winiger R.R."/>
            <person name="Berg A."/>
            <person name="Sharma H."/>
            <person name="Tellgren-Roth C."/>
            <person name="Debrunner-Vossbrinck B.A."/>
            <person name="Vossbrinck C.R."/>
            <person name="Barandun J."/>
        </authorList>
    </citation>
    <scope>NUCLEOTIDE SEQUENCE</scope>
    <source>
        <strain evidence="9">Illinois isolate</strain>
    </source>
</reference>
<dbReference type="InterPro" id="IPR001876">
    <property type="entry name" value="Znf_RanBP2"/>
</dbReference>
<dbReference type="Gene3D" id="2.30.30.380">
    <property type="entry name" value="Zn-finger domain of Sec23/24"/>
    <property type="match status" value="1"/>
</dbReference>
<keyword evidence="6" id="KW-0862">Zinc</keyword>
<evidence type="ECO:0000256" key="7">
    <source>
        <dbReference type="ARBA" id="ARBA00024703"/>
    </source>
</evidence>
<sequence>MIIFIKGPTERKRLEINSHDKLYKKVQEAFNIESFNLSYDEDNQNKIDEKSTIPELNLKQGMTLYLHYEIIKKDIKREKDDFMCDHASNAMCAHCAPLDPWDAKYLEDKKIKYLSYNSYKEMCKYKNQDFIMEDYSVKKCTDHNRNIRCVNCQEKDILLNPQRYRMVDHVEFDDSNMVQNFIRNWRDTRRQYFGILIGKYKNYDLVPLGRKALVSGIWIPEQENYPDGFVINDKFEDDFLLDTGLEILGMIYTDLIFDGQMTSSKMKDDLFLSSLEVDFISKMQFMFPNFENNQLLNSKFVTIVATSNQNNEIELMEYQVSSQCMALTRNNLILPTSNPKLFYTEKNIFYKILQEDGTLKNVKAEPFLPVEYFIVRLTHGNKQNPLFLNSDFINNTISNKKLAEYFNEEYSIEKFSNFNLLMKLKNRFRNFNKFLKCIIEKNQEDFDKFLQEEEFQNFILELKKYFKKAWVCKACTFINEQNLERCEVCETANI</sequence>
<keyword evidence="10" id="KW-1185">Reference proteome</keyword>
<dbReference type="CDD" id="cd08061">
    <property type="entry name" value="MPN_NPL4"/>
    <property type="match status" value="1"/>
</dbReference>
<name>A0AAX4JAW9_9MICR</name>
<evidence type="ECO:0000256" key="5">
    <source>
        <dbReference type="ARBA" id="ARBA00022771"/>
    </source>
</evidence>
<protein>
    <recommendedName>
        <fullName evidence="3">Nuclear protein localization protein 4</fullName>
    </recommendedName>
</protein>
<organism evidence="9 10">
    <name type="scientific">Vairimorpha necatrix</name>
    <dbReference type="NCBI Taxonomy" id="6039"/>
    <lineage>
        <taxon>Eukaryota</taxon>
        <taxon>Fungi</taxon>
        <taxon>Fungi incertae sedis</taxon>
        <taxon>Microsporidia</taxon>
        <taxon>Nosematidae</taxon>
        <taxon>Vairimorpha</taxon>
    </lineage>
</organism>
<dbReference type="GeneID" id="90540903"/>
<dbReference type="Proteomes" id="UP001334084">
    <property type="component" value="Chromosome 3"/>
</dbReference>